<proteinExistence type="inferred from homology"/>
<comment type="similarity">
    <text evidence="2">Belongs to the 4-toluene sulfonate uptake permease (TSUP) (TC 2.A.102) family.</text>
</comment>
<feature type="transmembrane region" description="Helical" evidence="6">
    <location>
        <begin position="102"/>
        <end position="135"/>
    </location>
</feature>
<feature type="transmembrane region" description="Helical" evidence="6">
    <location>
        <begin position="416"/>
        <end position="437"/>
    </location>
</feature>
<evidence type="ECO:0000256" key="4">
    <source>
        <dbReference type="ARBA" id="ARBA00022989"/>
    </source>
</evidence>
<evidence type="ECO:0000256" key="3">
    <source>
        <dbReference type="ARBA" id="ARBA00022692"/>
    </source>
</evidence>
<keyword evidence="4 6" id="KW-1133">Transmembrane helix</keyword>
<comment type="caution">
    <text evidence="7">The sequence shown here is derived from an EMBL/GenBank/DDBJ whole genome shotgun (WGS) entry which is preliminary data.</text>
</comment>
<dbReference type="PANTHER" id="PTHR14255">
    <property type="entry name" value="CEREBLON"/>
    <property type="match status" value="1"/>
</dbReference>
<dbReference type="EMBL" id="JACGWM010000014">
    <property type="protein sequence ID" value="KAL0328805.1"/>
    <property type="molecule type" value="Genomic_DNA"/>
</dbReference>
<feature type="transmembrane region" description="Helical" evidence="6">
    <location>
        <begin position="351"/>
        <end position="376"/>
    </location>
</feature>
<feature type="transmembrane region" description="Helical" evidence="6">
    <location>
        <begin position="388"/>
        <end position="410"/>
    </location>
</feature>
<comment type="subcellular location">
    <subcellularLocation>
        <location evidence="1">Membrane</location>
        <topology evidence="1">Multi-pass membrane protein</topology>
    </subcellularLocation>
</comment>
<evidence type="ECO:0000256" key="1">
    <source>
        <dbReference type="ARBA" id="ARBA00004141"/>
    </source>
</evidence>
<evidence type="ECO:0000256" key="5">
    <source>
        <dbReference type="ARBA" id="ARBA00023136"/>
    </source>
</evidence>
<keyword evidence="5 6" id="KW-0472">Membrane</keyword>
<feature type="transmembrane region" description="Helical" evidence="6">
    <location>
        <begin position="266"/>
        <end position="285"/>
    </location>
</feature>
<dbReference type="Pfam" id="PF01925">
    <property type="entry name" value="TauE"/>
    <property type="match status" value="2"/>
</dbReference>
<feature type="transmembrane region" description="Helical" evidence="6">
    <location>
        <begin position="297"/>
        <end position="323"/>
    </location>
</feature>
<dbReference type="GO" id="GO:0031464">
    <property type="term" value="C:Cul4A-RING E3 ubiquitin ligase complex"/>
    <property type="evidence" value="ECO:0007669"/>
    <property type="project" value="TreeGrafter"/>
</dbReference>
<evidence type="ECO:0000313" key="7">
    <source>
        <dbReference type="EMBL" id="KAL0328805.1"/>
    </source>
</evidence>
<evidence type="ECO:0000256" key="2">
    <source>
        <dbReference type="ARBA" id="ARBA00009142"/>
    </source>
</evidence>
<protein>
    <submittedName>
        <fullName evidence="7">Sulfite exporter TauE/SafE family protein 5</fullName>
    </submittedName>
</protein>
<dbReference type="GO" id="GO:0016567">
    <property type="term" value="P:protein ubiquitination"/>
    <property type="evidence" value="ECO:0007669"/>
    <property type="project" value="TreeGrafter"/>
</dbReference>
<reference evidence="7" key="1">
    <citation type="submission" date="2020-06" db="EMBL/GenBank/DDBJ databases">
        <authorList>
            <person name="Li T."/>
            <person name="Hu X."/>
            <person name="Zhang T."/>
            <person name="Song X."/>
            <person name="Zhang H."/>
            <person name="Dai N."/>
            <person name="Sheng W."/>
            <person name="Hou X."/>
            <person name="Wei L."/>
        </authorList>
    </citation>
    <scope>NUCLEOTIDE SEQUENCE</scope>
    <source>
        <strain evidence="7">KEN8</strain>
        <tissue evidence="7">Leaf</tissue>
    </source>
</reference>
<feature type="transmembrane region" description="Helical" evidence="6">
    <location>
        <begin position="178"/>
        <end position="200"/>
    </location>
</feature>
<dbReference type="GO" id="GO:0016020">
    <property type="term" value="C:membrane"/>
    <property type="evidence" value="ECO:0007669"/>
    <property type="project" value="UniProtKB-SubCell"/>
</dbReference>
<dbReference type="PANTHER" id="PTHR14255:SF3">
    <property type="entry name" value="SULFITE EXPORTER TAUE_SAFE FAMILY PROTEIN 5-RELATED"/>
    <property type="match status" value="1"/>
</dbReference>
<dbReference type="AlphaFoldDB" id="A0AAW2MBR3"/>
<gene>
    <name evidence="7" type="ORF">Scaly_2313100</name>
</gene>
<reference evidence="7" key="2">
    <citation type="journal article" date="2024" name="Plant">
        <title>Genomic evolution and insights into agronomic trait innovations of Sesamum species.</title>
        <authorList>
            <person name="Miao H."/>
            <person name="Wang L."/>
            <person name="Qu L."/>
            <person name="Liu H."/>
            <person name="Sun Y."/>
            <person name="Le M."/>
            <person name="Wang Q."/>
            <person name="Wei S."/>
            <person name="Zheng Y."/>
            <person name="Lin W."/>
            <person name="Duan Y."/>
            <person name="Cao H."/>
            <person name="Xiong S."/>
            <person name="Wang X."/>
            <person name="Wei L."/>
            <person name="Li C."/>
            <person name="Ma Q."/>
            <person name="Ju M."/>
            <person name="Zhao R."/>
            <person name="Li G."/>
            <person name="Mu C."/>
            <person name="Tian Q."/>
            <person name="Mei H."/>
            <person name="Zhang T."/>
            <person name="Gao T."/>
            <person name="Zhang H."/>
        </authorList>
    </citation>
    <scope>NUCLEOTIDE SEQUENCE</scope>
    <source>
        <strain evidence="7">KEN8</strain>
    </source>
</reference>
<accession>A0AAW2MBR3</accession>
<evidence type="ECO:0000256" key="6">
    <source>
        <dbReference type="SAM" id="Phobius"/>
    </source>
</evidence>
<feature type="transmembrane region" description="Helical" evidence="6">
    <location>
        <begin position="449"/>
        <end position="471"/>
    </location>
</feature>
<name>A0AAW2MBR3_9LAMI</name>
<feature type="transmembrane region" description="Helical" evidence="6">
    <location>
        <begin position="147"/>
        <end position="166"/>
    </location>
</feature>
<organism evidence="7">
    <name type="scientific">Sesamum calycinum</name>
    <dbReference type="NCBI Taxonomy" id="2727403"/>
    <lineage>
        <taxon>Eukaryota</taxon>
        <taxon>Viridiplantae</taxon>
        <taxon>Streptophyta</taxon>
        <taxon>Embryophyta</taxon>
        <taxon>Tracheophyta</taxon>
        <taxon>Spermatophyta</taxon>
        <taxon>Magnoliopsida</taxon>
        <taxon>eudicotyledons</taxon>
        <taxon>Gunneridae</taxon>
        <taxon>Pentapetalae</taxon>
        <taxon>asterids</taxon>
        <taxon>lamiids</taxon>
        <taxon>Lamiales</taxon>
        <taxon>Pedaliaceae</taxon>
        <taxon>Sesamum</taxon>
    </lineage>
</organism>
<keyword evidence="3 6" id="KW-0812">Transmembrane</keyword>
<sequence length="489" mass="53383">MHASPAFQAVLFLSENAMQSLPFITDSLSLRPHRNLTTPHHSNEAYITEISLSPYLFYHHLRYFHAKQRRRPISETLLLHPTHPWRTPAEFLLENPNLKTTLQFLLAGILSFIAAAISSAGGIGGGGLFIPILTIVAGLDLKLASSYSAFMVTGGSLANVACQMFAKRGARPLIDYDIALLSEPCMLLGVSCGVICNLVFPEWLITIFFAIFLAFCTFKTCKSGVLYWKLESEEVRRNEFPGPELESKEPLLLSAEVGESKLGIPWLKLGMLILIWFSFLVLYLFRGNRNGQGIIHIAACGTGYWMISSIQIPLAVIFTTWILHCRKSPKANSSTVQENGSETRNLSSDKLVFPVMALLAGVLGGVFGIGGGMLISPLLLQIGVQPEVTAATCSFIVLFSSSMSAIQYLLLGMEHIYGALTYAAICFIASLVGLTLVQRAIMKHGRASLIVFSVGTVMALSTVLITSFGAVDVLRDYTSGKSMGFRKPC</sequence>
<dbReference type="InterPro" id="IPR002781">
    <property type="entry name" value="TM_pro_TauE-like"/>
</dbReference>